<evidence type="ECO:0000256" key="5">
    <source>
        <dbReference type="ARBA" id="ARBA00023027"/>
    </source>
</evidence>
<comment type="similarity">
    <text evidence="2 7">Belongs to the UDP-glucose/GDP-mannose dehydrogenase family.</text>
</comment>
<evidence type="ECO:0000256" key="7">
    <source>
        <dbReference type="PIRNR" id="PIRNR000124"/>
    </source>
</evidence>
<dbReference type="Pfam" id="PF00984">
    <property type="entry name" value="UDPG_MGDP_dh"/>
    <property type="match status" value="1"/>
</dbReference>
<reference evidence="12" key="1">
    <citation type="journal article" date="2014" name="Int. J. Syst. Evol. Microbiol.">
        <title>Complete genome sequence of Corynebacterium casei LMG S-19264T (=DSM 44701T), isolated from a smear-ripened cheese.</title>
        <authorList>
            <consortium name="US DOE Joint Genome Institute (JGI-PGF)"/>
            <person name="Walter F."/>
            <person name="Albersmeier A."/>
            <person name="Kalinowski J."/>
            <person name="Ruckert C."/>
        </authorList>
    </citation>
    <scope>NUCLEOTIDE SEQUENCE</scope>
    <source>
        <strain evidence="12">CGMCC 4.7201</strain>
    </source>
</reference>
<proteinExistence type="inferred from homology"/>
<dbReference type="Proteomes" id="UP000641932">
    <property type="component" value="Unassembled WGS sequence"/>
</dbReference>
<organism evidence="12 13">
    <name type="scientific">Wenjunlia tyrosinilytica</name>
    <dbReference type="NCBI Taxonomy" id="1544741"/>
    <lineage>
        <taxon>Bacteria</taxon>
        <taxon>Bacillati</taxon>
        <taxon>Actinomycetota</taxon>
        <taxon>Actinomycetes</taxon>
        <taxon>Kitasatosporales</taxon>
        <taxon>Streptomycetaceae</taxon>
        <taxon>Wenjunlia</taxon>
    </lineage>
</organism>
<dbReference type="PIRSF" id="PIRSF500134">
    <property type="entry name" value="UDPglc_DH_bac"/>
    <property type="match status" value="1"/>
</dbReference>
<dbReference type="InterPro" id="IPR014026">
    <property type="entry name" value="UDP-Glc/GDP-Man_DH_dimer"/>
</dbReference>
<name>A0A917ZPM4_9ACTN</name>
<comment type="pathway">
    <text evidence="1">Nucleotide-sugar biosynthesis; UDP-alpha-D-glucuronate biosynthesis; UDP-alpha-D-glucuronate from UDP-alpha-D-glucose: step 1/1.</text>
</comment>
<feature type="active site" description="Nucleophile" evidence="8">
    <location>
        <position position="266"/>
    </location>
</feature>
<evidence type="ECO:0000313" key="12">
    <source>
        <dbReference type="EMBL" id="GGO88140.1"/>
    </source>
</evidence>
<evidence type="ECO:0000256" key="9">
    <source>
        <dbReference type="PIRSR" id="PIRSR500134-2"/>
    </source>
</evidence>
<dbReference type="AlphaFoldDB" id="A0A917ZPM4"/>
<dbReference type="InterPro" id="IPR017476">
    <property type="entry name" value="UDP-Glc/GDP-Man"/>
</dbReference>
<dbReference type="SUPFAM" id="SSF48179">
    <property type="entry name" value="6-phosphogluconate dehydrogenase C-terminal domain-like"/>
    <property type="match status" value="1"/>
</dbReference>
<dbReference type="InterPro" id="IPR036220">
    <property type="entry name" value="UDP-Glc/GDP-Man_DH_C_sf"/>
</dbReference>
<dbReference type="RefSeq" id="WP_189131994.1">
    <property type="nucleotide sequence ID" value="NZ_BMMS01000011.1"/>
</dbReference>
<comment type="caution">
    <text evidence="12">The sequence shown here is derived from an EMBL/GenBank/DDBJ whole genome shotgun (WGS) entry which is preliminary data.</text>
</comment>
<dbReference type="InterPro" id="IPR036291">
    <property type="entry name" value="NAD(P)-bd_dom_sf"/>
</dbReference>
<dbReference type="SMART" id="SM00984">
    <property type="entry name" value="UDPG_MGDP_dh_C"/>
    <property type="match status" value="1"/>
</dbReference>
<dbReference type="GO" id="GO:0000271">
    <property type="term" value="P:polysaccharide biosynthetic process"/>
    <property type="evidence" value="ECO:0007669"/>
    <property type="project" value="InterPro"/>
</dbReference>
<dbReference type="InterPro" id="IPR008927">
    <property type="entry name" value="6-PGluconate_DH-like_C_sf"/>
</dbReference>
<evidence type="ECO:0000259" key="11">
    <source>
        <dbReference type="SMART" id="SM00984"/>
    </source>
</evidence>
<gene>
    <name evidence="12" type="ORF">GCM10012280_28210</name>
</gene>
<feature type="binding site" evidence="9">
    <location>
        <begin position="255"/>
        <end position="259"/>
    </location>
    <ligand>
        <name>substrate</name>
    </ligand>
</feature>
<dbReference type="Gene3D" id="3.40.50.720">
    <property type="entry name" value="NAD(P)-binding Rossmann-like Domain"/>
    <property type="match status" value="2"/>
</dbReference>
<dbReference type="NCBIfam" id="TIGR03026">
    <property type="entry name" value="NDP-sugDHase"/>
    <property type="match status" value="1"/>
</dbReference>
<feature type="binding site" evidence="9">
    <location>
        <position position="329"/>
    </location>
    <ligand>
        <name>substrate</name>
    </ligand>
</feature>
<feature type="binding site" evidence="10">
    <location>
        <position position="336"/>
    </location>
    <ligand>
        <name>NAD(+)</name>
        <dbReference type="ChEBI" id="CHEBI:57540"/>
    </ligand>
</feature>
<sequence>MTLRVTVIGTGYLGATHAVGMAELGYEVLGLDVDVEKVAALSAGRVPFYEPGLEELLAKHIGSGRLRFTTDFAEVGAFGDVHFVCVGTPQKKGEFAADMRYVDSAVESLAPHLHGPALVVGKSTVPVGSAGRLAERLEELAPADADAELAWNPEFLREGFAVKDTLHPDRLVFGVESGSAEARLREVYAPIIEAGTPVVVCDFATAELVKVSANAFLSTKISFINAMAEVCEAVGADVVRLSESLGHDERIGRKFLGAGLGFGGGCLPKDIRAFMARAGELGADQALTFLREVDAINMRRRSKMVDLAREQCGGGFLGRRVAVLGAAFKPDSDDIRDSPALNVAGQIQLQGGQVTVYDPKALDNARKMYPALSYAESPQEAAEGAHVVLHLTEWREFRELDPAAFGELVADRRILDGRNALDPELWRAAGWTYRALGRPNA</sequence>
<feature type="binding site" evidence="10">
    <location>
        <position position="158"/>
    </location>
    <ligand>
        <name>NAD(+)</name>
        <dbReference type="ChEBI" id="CHEBI:57540"/>
    </ligand>
</feature>
<comment type="catalytic activity">
    <reaction evidence="6 7">
        <text>UDP-alpha-D-glucose + 2 NAD(+) + H2O = UDP-alpha-D-glucuronate + 2 NADH + 3 H(+)</text>
        <dbReference type="Rhea" id="RHEA:23596"/>
        <dbReference type="ChEBI" id="CHEBI:15377"/>
        <dbReference type="ChEBI" id="CHEBI:15378"/>
        <dbReference type="ChEBI" id="CHEBI:57540"/>
        <dbReference type="ChEBI" id="CHEBI:57945"/>
        <dbReference type="ChEBI" id="CHEBI:58052"/>
        <dbReference type="ChEBI" id="CHEBI:58885"/>
        <dbReference type="EC" id="1.1.1.22"/>
    </reaction>
</comment>
<evidence type="ECO:0000256" key="6">
    <source>
        <dbReference type="ARBA" id="ARBA00047473"/>
    </source>
</evidence>
<feature type="binding site" evidence="9">
    <location>
        <position position="210"/>
    </location>
    <ligand>
        <name>substrate</name>
    </ligand>
</feature>
<protein>
    <recommendedName>
        <fullName evidence="3 7">UDP-glucose 6-dehydrogenase</fullName>
        <ecNumber evidence="3 7">1.1.1.22</ecNumber>
    </recommendedName>
</protein>
<dbReference type="SUPFAM" id="SSF51735">
    <property type="entry name" value="NAD(P)-binding Rossmann-fold domains"/>
    <property type="match status" value="1"/>
</dbReference>
<keyword evidence="5 7" id="KW-0520">NAD</keyword>
<dbReference type="PANTHER" id="PTHR43750">
    <property type="entry name" value="UDP-GLUCOSE 6-DEHYDROGENASE TUAD"/>
    <property type="match status" value="1"/>
</dbReference>
<feature type="domain" description="UDP-glucose/GDP-mannose dehydrogenase C-terminal" evidence="11">
    <location>
        <begin position="322"/>
        <end position="423"/>
    </location>
</feature>
<keyword evidence="13" id="KW-1185">Reference proteome</keyword>
<dbReference type="EC" id="1.1.1.22" evidence="3 7"/>
<evidence type="ECO:0000256" key="8">
    <source>
        <dbReference type="PIRSR" id="PIRSR500134-1"/>
    </source>
</evidence>
<feature type="binding site" evidence="10">
    <location>
        <position position="124"/>
    </location>
    <ligand>
        <name>NAD(+)</name>
        <dbReference type="ChEBI" id="CHEBI:57540"/>
    </ligand>
</feature>
<reference evidence="12" key="2">
    <citation type="submission" date="2020-09" db="EMBL/GenBank/DDBJ databases">
        <authorList>
            <person name="Sun Q."/>
            <person name="Zhou Y."/>
        </authorList>
    </citation>
    <scope>NUCLEOTIDE SEQUENCE</scope>
    <source>
        <strain evidence="12">CGMCC 4.7201</strain>
    </source>
</reference>
<evidence type="ECO:0000256" key="4">
    <source>
        <dbReference type="ARBA" id="ARBA00023002"/>
    </source>
</evidence>
<dbReference type="Pfam" id="PF03721">
    <property type="entry name" value="UDPG_MGDP_dh_N"/>
    <property type="match status" value="1"/>
</dbReference>
<dbReference type="InterPro" id="IPR014027">
    <property type="entry name" value="UDP-Glc/GDP-Man_DH_C"/>
</dbReference>
<accession>A0A917ZPM4</accession>
<dbReference type="Gene3D" id="1.20.5.100">
    <property type="entry name" value="Cytochrome c1, transmembrane anchor, C-terminal"/>
    <property type="match status" value="1"/>
</dbReference>
<evidence type="ECO:0000256" key="3">
    <source>
        <dbReference type="ARBA" id="ARBA00012954"/>
    </source>
</evidence>
<dbReference type="Pfam" id="PF03720">
    <property type="entry name" value="UDPG_MGDP_dh_C"/>
    <property type="match status" value="1"/>
</dbReference>
<feature type="binding site" evidence="10">
    <location>
        <position position="88"/>
    </location>
    <ligand>
        <name>NAD(+)</name>
        <dbReference type="ChEBI" id="CHEBI:57540"/>
    </ligand>
</feature>
<keyword evidence="4 7" id="KW-0560">Oxidoreductase</keyword>
<feature type="binding site" evidence="9">
    <location>
        <begin position="155"/>
        <end position="158"/>
    </location>
    <ligand>
        <name>substrate</name>
    </ligand>
</feature>
<dbReference type="SUPFAM" id="SSF52413">
    <property type="entry name" value="UDP-glucose/GDP-mannose dehydrogenase C-terminal domain"/>
    <property type="match status" value="1"/>
</dbReference>
<dbReference type="InterPro" id="IPR001732">
    <property type="entry name" value="UDP-Glc/GDP-Man_DH_N"/>
</dbReference>
<dbReference type="EMBL" id="BMMS01000011">
    <property type="protein sequence ID" value="GGO88140.1"/>
    <property type="molecule type" value="Genomic_DNA"/>
</dbReference>
<feature type="binding site" evidence="9">
    <location>
        <position position="263"/>
    </location>
    <ligand>
        <name>substrate</name>
    </ligand>
</feature>
<dbReference type="PIRSF" id="PIRSF000124">
    <property type="entry name" value="UDPglc_GDPman_dh"/>
    <property type="match status" value="1"/>
</dbReference>
<feature type="binding site" evidence="10">
    <location>
        <position position="269"/>
    </location>
    <ligand>
        <name>NAD(+)</name>
        <dbReference type="ChEBI" id="CHEBI:57540"/>
    </ligand>
</feature>
<evidence type="ECO:0000313" key="13">
    <source>
        <dbReference type="Proteomes" id="UP000641932"/>
    </source>
</evidence>
<dbReference type="PANTHER" id="PTHR43750:SF3">
    <property type="entry name" value="UDP-GLUCOSE 6-DEHYDROGENASE TUAD"/>
    <property type="match status" value="1"/>
</dbReference>
<dbReference type="InterPro" id="IPR028357">
    <property type="entry name" value="UDPglc_DH_bac"/>
</dbReference>
<dbReference type="GO" id="GO:0051287">
    <property type="term" value="F:NAD binding"/>
    <property type="evidence" value="ECO:0007669"/>
    <property type="project" value="InterPro"/>
</dbReference>
<dbReference type="GO" id="GO:0003979">
    <property type="term" value="F:UDP-glucose 6-dehydrogenase activity"/>
    <property type="evidence" value="ECO:0007669"/>
    <property type="project" value="UniProtKB-EC"/>
</dbReference>
<feature type="binding site" evidence="10">
    <location>
        <position position="32"/>
    </location>
    <ligand>
        <name>NAD(+)</name>
        <dbReference type="ChEBI" id="CHEBI:57540"/>
    </ligand>
</feature>
<evidence type="ECO:0000256" key="10">
    <source>
        <dbReference type="PIRSR" id="PIRSR500134-3"/>
    </source>
</evidence>
<feature type="binding site" evidence="10">
    <location>
        <position position="37"/>
    </location>
    <ligand>
        <name>NAD(+)</name>
        <dbReference type="ChEBI" id="CHEBI:57540"/>
    </ligand>
</feature>
<evidence type="ECO:0000256" key="2">
    <source>
        <dbReference type="ARBA" id="ARBA00006601"/>
    </source>
</evidence>
<evidence type="ECO:0000256" key="1">
    <source>
        <dbReference type="ARBA" id="ARBA00004701"/>
    </source>
</evidence>